<sequence>MAGTLWSQLTAIDFFGHSFQLAALAFLCFFPFLIVITAAVGRDAAAVVAGWLGLDRPAAQAVASLFTPGQGQGTLTVPSAFLLVLGAVAVASVLQGWYQKVFDVPARGWRDIRTQLYWLAALLTYGVAQAAVGRTLGGPVLQSLVGFAFATSFWWWSMHTLLAGAVRWPALFPAALVTGACWTGLGVFSSHYFSSAIVANQQKYGPIGVVMIILSWLVAVGVVIHLGAVVGRLYLDRRARP</sequence>
<dbReference type="Proteomes" id="UP001597058">
    <property type="component" value="Unassembled WGS sequence"/>
</dbReference>
<feature type="transmembrane region" description="Helical" evidence="1">
    <location>
        <begin position="75"/>
        <end position="94"/>
    </location>
</feature>
<dbReference type="EMBL" id="JBHTMM010000037">
    <property type="protein sequence ID" value="MFD1309398.1"/>
    <property type="molecule type" value="Genomic_DNA"/>
</dbReference>
<protein>
    <submittedName>
        <fullName evidence="2">Ribonuclease BN</fullName>
    </submittedName>
</protein>
<gene>
    <name evidence="2" type="ORF">ACFQ5X_26535</name>
</gene>
<keyword evidence="1" id="KW-0812">Transmembrane</keyword>
<evidence type="ECO:0000313" key="3">
    <source>
        <dbReference type="Proteomes" id="UP001597058"/>
    </source>
</evidence>
<keyword evidence="1" id="KW-0472">Membrane</keyword>
<accession>A0ABW3XIZ8</accession>
<feature type="transmembrane region" description="Helical" evidence="1">
    <location>
        <begin position="208"/>
        <end position="235"/>
    </location>
</feature>
<organism evidence="2 3">
    <name type="scientific">Streptomyces kaempferi</name>
    <dbReference type="NCBI Taxonomy" id="333725"/>
    <lineage>
        <taxon>Bacteria</taxon>
        <taxon>Bacillati</taxon>
        <taxon>Actinomycetota</taxon>
        <taxon>Actinomycetes</taxon>
        <taxon>Kitasatosporales</taxon>
        <taxon>Streptomycetaceae</taxon>
        <taxon>Streptomyces</taxon>
    </lineage>
</organism>
<feature type="transmembrane region" description="Helical" evidence="1">
    <location>
        <begin position="21"/>
        <end position="41"/>
    </location>
</feature>
<evidence type="ECO:0000313" key="2">
    <source>
        <dbReference type="EMBL" id="MFD1309398.1"/>
    </source>
</evidence>
<keyword evidence="3" id="KW-1185">Reference proteome</keyword>
<reference evidence="3" key="1">
    <citation type="journal article" date="2019" name="Int. J. Syst. Evol. Microbiol.">
        <title>The Global Catalogue of Microorganisms (GCM) 10K type strain sequencing project: providing services to taxonomists for standard genome sequencing and annotation.</title>
        <authorList>
            <consortium name="The Broad Institute Genomics Platform"/>
            <consortium name="The Broad Institute Genome Sequencing Center for Infectious Disease"/>
            <person name="Wu L."/>
            <person name="Ma J."/>
        </authorList>
    </citation>
    <scope>NUCLEOTIDE SEQUENCE [LARGE SCALE GENOMIC DNA]</scope>
    <source>
        <strain evidence="3">CGMCC 4.7020</strain>
    </source>
</reference>
<comment type="caution">
    <text evidence="2">The sequence shown here is derived from an EMBL/GenBank/DDBJ whole genome shotgun (WGS) entry which is preliminary data.</text>
</comment>
<evidence type="ECO:0000256" key="1">
    <source>
        <dbReference type="SAM" id="Phobius"/>
    </source>
</evidence>
<proteinExistence type="predicted"/>
<name>A0ABW3XIZ8_9ACTN</name>
<feature type="transmembrane region" description="Helical" evidence="1">
    <location>
        <begin position="168"/>
        <end position="188"/>
    </location>
</feature>
<dbReference type="RefSeq" id="WP_381236650.1">
    <property type="nucleotide sequence ID" value="NZ_JBHSKH010000036.1"/>
</dbReference>
<feature type="transmembrane region" description="Helical" evidence="1">
    <location>
        <begin position="139"/>
        <end position="156"/>
    </location>
</feature>
<keyword evidence="1" id="KW-1133">Transmembrane helix</keyword>
<feature type="transmembrane region" description="Helical" evidence="1">
    <location>
        <begin position="115"/>
        <end position="133"/>
    </location>
</feature>